<evidence type="ECO:0000313" key="1">
    <source>
        <dbReference type="EMBL" id="EJK54654.1"/>
    </source>
</evidence>
<dbReference type="EMBL" id="AGNL01035493">
    <property type="protein sequence ID" value="EJK54654.1"/>
    <property type="molecule type" value="Genomic_DNA"/>
</dbReference>
<reference evidence="1 2" key="1">
    <citation type="journal article" date="2012" name="Genome Biol.">
        <title>Genome and low-iron response of an oceanic diatom adapted to chronic iron limitation.</title>
        <authorList>
            <person name="Lommer M."/>
            <person name="Specht M."/>
            <person name="Roy A.S."/>
            <person name="Kraemer L."/>
            <person name="Andreson R."/>
            <person name="Gutowska M.A."/>
            <person name="Wolf J."/>
            <person name="Bergner S.V."/>
            <person name="Schilhabel M.B."/>
            <person name="Klostermeier U.C."/>
            <person name="Beiko R.G."/>
            <person name="Rosenstiel P."/>
            <person name="Hippler M."/>
            <person name="Laroche J."/>
        </authorList>
    </citation>
    <scope>NUCLEOTIDE SEQUENCE [LARGE SCALE GENOMIC DNA]</scope>
    <source>
        <strain evidence="1 2">CCMP1005</strain>
    </source>
</reference>
<dbReference type="Proteomes" id="UP000266841">
    <property type="component" value="Unassembled WGS sequence"/>
</dbReference>
<comment type="caution">
    <text evidence="1">The sequence shown here is derived from an EMBL/GenBank/DDBJ whole genome shotgun (WGS) entry which is preliminary data.</text>
</comment>
<evidence type="ECO:0000313" key="2">
    <source>
        <dbReference type="Proteomes" id="UP000266841"/>
    </source>
</evidence>
<gene>
    <name evidence="1" type="ORF">THAOC_25699</name>
</gene>
<proteinExistence type="predicted"/>
<feature type="non-terminal residue" evidence="1">
    <location>
        <position position="1"/>
    </location>
</feature>
<name>K0RQN4_THAOC</name>
<protein>
    <submittedName>
        <fullName evidence="1">Uncharacterized protein</fullName>
    </submittedName>
</protein>
<keyword evidence="2" id="KW-1185">Reference proteome</keyword>
<sequence length="71" mass="7749">VEEAEWEAGREEVDIRRLAAAEEDLLTGCTSTSQQCDQLGRAWSTLLRPELPELAVVGLVNPVKSKEDAAP</sequence>
<dbReference type="AlphaFoldDB" id="K0RQN4"/>
<organism evidence="1 2">
    <name type="scientific">Thalassiosira oceanica</name>
    <name type="common">Marine diatom</name>
    <dbReference type="NCBI Taxonomy" id="159749"/>
    <lineage>
        <taxon>Eukaryota</taxon>
        <taxon>Sar</taxon>
        <taxon>Stramenopiles</taxon>
        <taxon>Ochrophyta</taxon>
        <taxon>Bacillariophyta</taxon>
        <taxon>Coscinodiscophyceae</taxon>
        <taxon>Thalassiosirophycidae</taxon>
        <taxon>Thalassiosirales</taxon>
        <taxon>Thalassiosiraceae</taxon>
        <taxon>Thalassiosira</taxon>
    </lineage>
</organism>
<accession>K0RQN4</accession>